<name>A0A0J1FLT8_9BURK</name>
<protein>
    <recommendedName>
        <fullName evidence="2 4">acylphosphatase</fullName>
        <ecNumber evidence="2 4">3.6.1.7</ecNumber>
    </recommendedName>
</protein>
<dbReference type="PROSITE" id="PS51160">
    <property type="entry name" value="ACYLPHOSPHATASE_3"/>
    <property type="match status" value="1"/>
</dbReference>
<dbReference type="InterPro" id="IPR017968">
    <property type="entry name" value="Acylphosphatase_CS"/>
</dbReference>
<keyword evidence="4" id="KW-0378">Hydrolase</keyword>
<evidence type="ECO:0000256" key="4">
    <source>
        <dbReference type="PROSITE-ProRule" id="PRU00520"/>
    </source>
</evidence>
<dbReference type="PRINTS" id="PR00112">
    <property type="entry name" value="ACYLPHPHTASE"/>
</dbReference>
<evidence type="ECO:0000256" key="2">
    <source>
        <dbReference type="ARBA" id="ARBA00012150"/>
    </source>
</evidence>
<evidence type="ECO:0000313" key="7">
    <source>
        <dbReference type="EMBL" id="KLU20678.1"/>
    </source>
</evidence>
<evidence type="ECO:0000256" key="5">
    <source>
        <dbReference type="RuleBase" id="RU004168"/>
    </source>
</evidence>
<dbReference type="InterPro" id="IPR001792">
    <property type="entry name" value="Acylphosphatase-like_dom"/>
</dbReference>
<dbReference type="PANTHER" id="PTHR47268:SF4">
    <property type="entry name" value="ACYLPHOSPHATASE"/>
    <property type="match status" value="1"/>
</dbReference>
<comment type="caution">
    <text evidence="7">The sequence shown here is derived from an EMBL/GenBank/DDBJ whole genome shotgun (WGS) entry which is preliminary data.</text>
</comment>
<dbReference type="OrthoDB" id="5295388at2"/>
<dbReference type="SUPFAM" id="SSF54975">
    <property type="entry name" value="Acylphosphatase/BLUF domain-like"/>
    <property type="match status" value="1"/>
</dbReference>
<dbReference type="InterPro" id="IPR036046">
    <property type="entry name" value="Acylphosphatase-like_dom_sf"/>
</dbReference>
<dbReference type="PROSITE" id="PS00151">
    <property type="entry name" value="ACYLPHOSPHATASE_2"/>
    <property type="match status" value="1"/>
</dbReference>
<evidence type="ECO:0000259" key="6">
    <source>
        <dbReference type="PROSITE" id="PS51160"/>
    </source>
</evidence>
<feature type="active site" evidence="4">
    <location>
        <position position="27"/>
    </location>
</feature>
<gene>
    <name evidence="7" type="ORF">EOS_39870</name>
</gene>
<dbReference type="PANTHER" id="PTHR47268">
    <property type="entry name" value="ACYLPHOSPHATASE"/>
    <property type="match status" value="1"/>
</dbReference>
<accession>A0A0J1FLT8</accession>
<evidence type="ECO:0000313" key="8">
    <source>
        <dbReference type="Proteomes" id="UP000035963"/>
    </source>
</evidence>
<dbReference type="PATRIC" id="fig|908627.4.peg.8928"/>
<dbReference type="GO" id="GO:0003998">
    <property type="term" value="F:acylphosphatase activity"/>
    <property type="evidence" value="ECO:0007669"/>
    <property type="project" value="UniProtKB-EC"/>
</dbReference>
<sequence>MEPDDNDGMLETRLVRVRGRVQGIGYREACVRRAMALGVTGWVRNRMDGSVEAMLQGSPEQLADMCAWLGEGMSAALVDELEVTEVQAPFPRFDHFERLATV</sequence>
<dbReference type="InterPro" id="IPR020456">
    <property type="entry name" value="Acylphosphatase"/>
</dbReference>
<dbReference type="EMBL" id="AEJF01000245">
    <property type="protein sequence ID" value="KLU20678.1"/>
    <property type="molecule type" value="Genomic_DNA"/>
</dbReference>
<dbReference type="EC" id="3.6.1.7" evidence="2 4"/>
<dbReference type="NCBIfam" id="NF010998">
    <property type="entry name" value="PRK14424.1"/>
    <property type="match status" value="1"/>
</dbReference>
<proteinExistence type="inferred from homology"/>
<evidence type="ECO:0000256" key="3">
    <source>
        <dbReference type="ARBA" id="ARBA00047645"/>
    </source>
</evidence>
<comment type="catalytic activity">
    <reaction evidence="3 4">
        <text>an acyl phosphate + H2O = a carboxylate + phosphate + H(+)</text>
        <dbReference type="Rhea" id="RHEA:14965"/>
        <dbReference type="ChEBI" id="CHEBI:15377"/>
        <dbReference type="ChEBI" id="CHEBI:15378"/>
        <dbReference type="ChEBI" id="CHEBI:29067"/>
        <dbReference type="ChEBI" id="CHEBI:43474"/>
        <dbReference type="ChEBI" id="CHEBI:59918"/>
        <dbReference type="EC" id="3.6.1.7"/>
    </reaction>
</comment>
<reference evidence="7 8" key="1">
    <citation type="journal article" date="2015" name="Genome Announc.">
        <title>Draft Genome Sequence of Burkholderia sp. Strain PML1(12), an Ectomycorrhizosphere-Inhabiting Bacterium with Effective Mineral-Weathering Ability.</title>
        <authorList>
            <person name="Uroz S."/>
            <person name="Oger P."/>
        </authorList>
    </citation>
    <scope>NUCLEOTIDE SEQUENCE [LARGE SCALE GENOMIC DNA]</scope>
    <source>
        <strain evidence="8">PML1(12)</strain>
    </source>
</reference>
<dbReference type="Proteomes" id="UP000035963">
    <property type="component" value="Unassembled WGS sequence"/>
</dbReference>
<evidence type="ECO:0000256" key="1">
    <source>
        <dbReference type="ARBA" id="ARBA00005614"/>
    </source>
</evidence>
<comment type="similarity">
    <text evidence="1 5">Belongs to the acylphosphatase family.</text>
</comment>
<keyword evidence="8" id="KW-1185">Reference proteome</keyword>
<organism evidence="7 8">
    <name type="scientific">Caballeronia mineralivorans PML1(12)</name>
    <dbReference type="NCBI Taxonomy" id="908627"/>
    <lineage>
        <taxon>Bacteria</taxon>
        <taxon>Pseudomonadati</taxon>
        <taxon>Pseudomonadota</taxon>
        <taxon>Betaproteobacteria</taxon>
        <taxon>Burkholderiales</taxon>
        <taxon>Burkholderiaceae</taxon>
        <taxon>Caballeronia</taxon>
    </lineage>
</organism>
<dbReference type="RefSeq" id="WP_047897748.1">
    <property type="nucleotide sequence ID" value="NZ_AEJF01000245.1"/>
</dbReference>
<dbReference type="Pfam" id="PF00708">
    <property type="entry name" value="Acylphosphatase"/>
    <property type="match status" value="1"/>
</dbReference>
<dbReference type="Gene3D" id="3.30.70.100">
    <property type="match status" value="1"/>
</dbReference>
<dbReference type="AlphaFoldDB" id="A0A0J1FLT8"/>
<feature type="domain" description="Acylphosphatase-like" evidence="6">
    <location>
        <begin position="12"/>
        <end position="100"/>
    </location>
</feature>
<feature type="active site" evidence="4">
    <location>
        <position position="45"/>
    </location>
</feature>